<dbReference type="InParanoid" id="A0A2K2CZ66"/>
<feature type="region of interest" description="Disordered" evidence="1">
    <location>
        <begin position="1"/>
        <end position="105"/>
    </location>
</feature>
<dbReference type="EMBL" id="CM000882">
    <property type="protein sequence ID" value="PNT67321.1"/>
    <property type="molecule type" value="Genomic_DNA"/>
</dbReference>
<dbReference type="Proteomes" id="UP000008810">
    <property type="component" value="Chromosome 3"/>
</dbReference>
<reference evidence="3" key="3">
    <citation type="submission" date="2018-08" db="UniProtKB">
        <authorList>
            <consortium name="EnsemblPlants"/>
        </authorList>
    </citation>
    <scope>IDENTIFICATION</scope>
    <source>
        <strain evidence="3">cv. Bd21</strain>
    </source>
</reference>
<dbReference type="Gramene" id="PNT67321">
    <property type="protein sequence ID" value="PNT67321"/>
    <property type="gene ID" value="BRADI_3g24715v3"/>
</dbReference>
<protein>
    <submittedName>
        <fullName evidence="2 3">Uncharacterized protein</fullName>
    </submittedName>
</protein>
<reference evidence="2 3" key="1">
    <citation type="journal article" date="2010" name="Nature">
        <title>Genome sequencing and analysis of the model grass Brachypodium distachyon.</title>
        <authorList>
            <consortium name="International Brachypodium Initiative"/>
        </authorList>
    </citation>
    <scope>NUCLEOTIDE SEQUENCE [LARGE SCALE GENOMIC DNA]</scope>
    <source>
        <strain evidence="2 3">Bd21</strain>
    </source>
</reference>
<organism evidence="2">
    <name type="scientific">Brachypodium distachyon</name>
    <name type="common">Purple false brome</name>
    <name type="synonym">Trachynia distachya</name>
    <dbReference type="NCBI Taxonomy" id="15368"/>
    <lineage>
        <taxon>Eukaryota</taxon>
        <taxon>Viridiplantae</taxon>
        <taxon>Streptophyta</taxon>
        <taxon>Embryophyta</taxon>
        <taxon>Tracheophyta</taxon>
        <taxon>Spermatophyta</taxon>
        <taxon>Magnoliopsida</taxon>
        <taxon>Liliopsida</taxon>
        <taxon>Poales</taxon>
        <taxon>Poaceae</taxon>
        <taxon>BOP clade</taxon>
        <taxon>Pooideae</taxon>
        <taxon>Stipodae</taxon>
        <taxon>Brachypodieae</taxon>
        <taxon>Brachypodium</taxon>
    </lineage>
</organism>
<dbReference type="EnsemblPlants" id="PNT67321">
    <property type="protein sequence ID" value="PNT67321"/>
    <property type="gene ID" value="BRADI_3g24715v3"/>
</dbReference>
<proteinExistence type="predicted"/>
<gene>
    <name evidence="2" type="ORF">BRADI_3g24715v3</name>
</gene>
<evidence type="ECO:0000313" key="3">
    <source>
        <dbReference type="EnsemblPlants" id="PNT67321"/>
    </source>
</evidence>
<evidence type="ECO:0000313" key="4">
    <source>
        <dbReference type="Proteomes" id="UP000008810"/>
    </source>
</evidence>
<accession>A0A2K2CZ66</accession>
<name>A0A2K2CZ66_BRADI</name>
<dbReference type="AlphaFoldDB" id="A0A2K2CZ66"/>
<sequence>MPSPSAHPVSSANLVSLRRMPPHTAPPPASRSTGGRPTSPIIAPLLASSRVCDRPMSSPRCARPRATTHGSSSRRQRRSRKLRRRSLRWPQERGRRRPLVTGAGG</sequence>
<feature type="compositionally biased region" description="Basic residues" evidence="1">
    <location>
        <begin position="72"/>
        <end position="87"/>
    </location>
</feature>
<keyword evidence="4" id="KW-1185">Reference proteome</keyword>
<reference evidence="2" key="2">
    <citation type="submission" date="2017-06" db="EMBL/GenBank/DDBJ databases">
        <title>WGS assembly of Brachypodium distachyon.</title>
        <authorList>
            <consortium name="The International Brachypodium Initiative"/>
            <person name="Lucas S."/>
            <person name="Harmon-Smith M."/>
            <person name="Lail K."/>
            <person name="Tice H."/>
            <person name="Grimwood J."/>
            <person name="Bruce D."/>
            <person name="Barry K."/>
            <person name="Shu S."/>
            <person name="Lindquist E."/>
            <person name="Wang M."/>
            <person name="Pitluck S."/>
            <person name="Vogel J.P."/>
            <person name="Garvin D.F."/>
            <person name="Mockler T.C."/>
            <person name="Schmutz J."/>
            <person name="Rokhsar D."/>
            <person name="Bevan M.W."/>
        </authorList>
    </citation>
    <scope>NUCLEOTIDE SEQUENCE</scope>
    <source>
        <strain evidence="2">Bd21</strain>
    </source>
</reference>
<evidence type="ECO:0000256" key="1">
    <source>
        <dbReference type="SAM" id="MobiDB-lite"/>
    </source>
</evidence>
<evidence type="ECO:0000313" key="2">
    <source>
        <dbReference type="EMBL" id="PNT67321.1"/>
    </source>
</evidence>